<protein>
    <submittedName>
        <fullName evidence="1">Uncharacterized protein</fullName>
    </submittedName>
</protein>
<accession>A0A537L9H8</accession>
<dbReference type="Proteomes" id="UP000319353">
    <property type="component" value="Unassembled WGS sequence"/>
</dbReference>
<organism evidence="1 2">
    <name type="scientific">Candidatus Segetimicrobium genomatis</name>
    <dbReference type="NCBI Taxonomy" id="2569760"/>
    <lineage>
        <taxon>Bacteria</taxon>
        <taxon>Bacillati</taxon>
        <taxon>Candidatus Sysuimicrobiota</taxon>
        <taxon>Candidatus Sysuimicrobiia</taxon>
        <taxon>Candidatus Sysuimicrobiales</taxon>
        <taxon>Candidatus Segetimicrobiaceae</taxon>
        <taxon>Candidatus Segetimicrobium</taxon>
    </lineage>
</organism>
<comment type="caution">
    <text evidence="1">The sequence shown here is derived from an EMBL/GenBank/DDBJ whole genome shotgun (WGS) entry which is preliminary data.</text>
</comment>
<dbReference type="AlphaFoldDB" id="A0A537L9H8"/>
<reference evidence="1 2" key="1">
    <citation type="journal article" date="2019" name="Nat. Microbiol.">
        <title>Mediterranean grassland soil C-N compound turnover is dependent on rainfall and depth, and is mediated by genomically divergent microorganisms.</title>
        <authorList>
            <person name="Diamond S."/>
            <person name="Andeer P.F."/>
            <person name="Li Z."/>
            <person name="Crits-Christoph A."/>
            <person name="Burstein D."/>
            <person name="Anantharaman K."/>
            <person name="Lane K.R."/>
            <person name="Thomas B.C."/>
            <person name="Pan C."/>
            <person name="Northen T.R."/>
            <person name="Banfield J.F."/>
        </authorList>
    </citation>
    <scope>NUCLEOTIDE SEQUENCE [LARGE SCALE GENOMIC DNA]</scope>
    <source>
        <strain evidence="1">NP_4</strain>
    </source>
</reference>
<dbReference type="EMBL" id="VBAL01000038">
    <property type="protein sequence ID" value="TMJ04665.1"/>
    <property type="molecule type" value="Genomic_DNA"/>
</dbReference>
<gene>
    <name evidence="1" type="ORF">E6H01_04095</name>
</gene>
<evidence type="ECO:0000313" key="2">
    <source>
        <dbReference type="Proteomes" id="UP000319353"/>
    </source>
</evidence>
<evidence type="ECO:0000313" key="1">
    <source>
        <dbReference type="EMBL" id="TMJ04665.1"/>
    </source>
</evidence>
<name>A0A537L9H8_9BACT</name>
<proteinExistence type="predicted"/>
<sequence length="170" mass="19089">MTYRQFAAELGPPVTEAAVKKWPQRKKFPADVARLIIARARERGLTGVTLEWVLWGEGVRPQKALMTAPNSPVVPRAAPAERAEEPQGRFAVRIAKALEADLSHNEFGQWSSVEVQHTVIWALKDLARRLWVLRFDMGKTFELTDDWAGKIGLPVRPPDSAGDERRPADE</sequence>